<feature type="compositionally biased region" description="Polar residues" evidence="1">
    <location>
        <begin position="395"/>
        <end position="406"/>
    </location>
</feature>
<feature type="compositionally biased region" description="Polar residues" evidence="1">
    <location>
        <begin position="84"/>
        <end position="126"/>
    </location>
</feature>
<feature type="compositionally biased region" description="Low complexity" evidence="1">
    <location>
        <begin position="494"/>
        <end position="508"/>
    </location>
</feature>
<evidence type="ECO:0000313" key="3">
    <source>
        <dbReference type="Proteomes" id="UP001234581"/>
    </source>
</evidence>
<reference evidence="2 3" key="1">
    <citation type="submission" date="2023-03" db="EMBL/GenBank/DDBJ databases">
        <title>Genome sequence of Lichtheimia ornata CBS 291.66.</title>
        <authorList>
            <person name="Mohabir J.T."/>
            <person name="Shea T.P."/>
            <person name="Kurbessoian T."/>
            <person name="Berby B."/>
            <person name="Fontaine J."/>
            <person name="Livny J."/>
            <person name="Gnirke A."/>
            <person name="Stajich J.E."/>
            <person name="Cuomo C.A."/>
        </authorList>
    </citation>
    <scope>NUCLEOTIDE SEQUENCE [LARGE SCALE GENOMIC DNA]</scope>
    <source>
        <strain evidence="2">CBS 291.66</strain>
    </source>
</reference>
<feature type="compositionally biased region" description="Low complexity" evidence="1">
    <location>
        <begin position="821"/>
        <end position="835"/>
    </location>
</feature>
<feature type="region of interest" description="Disordered" evidence="1">
    <location>
        <begin position="650"/>
        <end position="720"/>
    </location>
</feature>
<feature type="compositionally biased region" description="Low complexity" evidence="1">
    <location>
        <begin position="753"/>
        <end position="763"/>
    </location>
</feature>
<feature type="compositionally biased region" description="Basic and acidic residues" evidence="1">
    <location>
        <begin position="132"/>
        <end position="142"/>
    </location>
</feature>
<proteinExistence type="predicted"/>
<gene>
    <name evidence="2" type="ORF">O0I10_004440</name>
</gene>
<feature type="region of interest" description="Disordered" evidence="1">
    <location>
        <begin position="752"/>
        <end position="843"/>
    </location>
</feature>
<feature type="compositionally biased region" description="Polar residues" evidence="1">
    <location>
        <begin position="456"/>
        <end position="474"/>
    </location>
</feature>
<feature type="compositionally biased region" description="Polar residues" evidence="1">
    <location>
        <begin position="177"/>
        <end position="190"/>
    </location>
</feature>
<feature type="compositionally biased region" description="Low complexity" evidence="1">
    <location>
        <begin position="412"/>
        <end position="425"/>
    </location>
</feature>
<dbReference type="Proteomes" id="UP001234581">
    <property type="component" value="Unassembled WGS sequence"/>
</dbReference>
<evidence type="ECO:0000313" key="2">
    <source>
        <dbReference type="EMBL" id="KAJ8659847.1"/>
    </source>
</evidence>
<dbReference type="EMBL" id="JARTCD010000016">
    <property type="protein sequence ID" value="KAJ8659847.1"/>
    <property type="molecule type" value="Genomic_DNA"/>
</dbReference>
<feature type="compositionally biased region" description="Basic and acidic residues" evidence="1">
    <location>
        <begin position="426"/>
        <end position="437"/>
    </location>
</feature>
<dbReference type="RefSeq" id="XP_058344760.1">
    <property type="nucleotide sequence ID" value="XM_058484499.1"/>
</dbReference>
<accession>A0AAD7V6B3</accession>
<evidence type="ECO:0000256" key="1">
    <source>
        <dbReference type="SAM" id="MobiDB-lite"/>
    </source>
</evidence>
<feature type="compositionally biased region" description="Polar residues" evidence="1">
    <location>
        <begin position="320"/>
        <end position="340"/>
    </location>
</feature>
<feature type="region of interest" description="Disordered" evidence="1">
    <location>
        <begin position="55"/>
        <end position="150"/>
    </location>
</feature>
<feature type="compositionally biased region" description="Low complexity" evidence="1">
    <location>
        <begin position="655"/>
        <end position="669"/>
    </location>
</feature>
<feature type="compositionally biased region" description="Polar residues" evidence="1">
    <location>
        <begin position="578"/>
        <end position="601"/>
    </location>
</feature>
<sequence>MASIDMQQRPALHNPASPKDTSWDKAAIQNYMDVAALRILEKELDELKKAREARRVSTMTSSSAMQQPVVVPKPTRNRRRSFAGATTSNITTTHPETSFSDCSTESDDISTISPIQEESSGSSTCTDPIDCEPQKEHGDNGVDIRSTTDSIASDRIQVTQEQLTKSDIINQEDPCTPCNSSIQVDSQQQKIDPEHNENQRTREDAMIESRLPEIDDCDTNEDSAKLGSTDKSIMKDSPIKRKDVRPRKQEGPKPLRIDTKFTKMENMRQTDNENPLYSEIRRGLRSTPSPPNPSASKSATLSNTQNTLPESKPSKRVSLSHIQTSWSTNTSANSISGTTKSKPRALSEAFIGVKGLTRKFDTATGLSSPNKTRTFTTAPLSEASLSVSRERKTSLTKGSSALSQLFSPPTPKEQQQQQQPSSPNPRFRDTAAQREPKPLPQITRAKVPIQQQQQQRITVSNNENNTPSSHQWKCSTRRAEHNRIARKAMPPIPKDASSSSSCPSTTLPYPNPLPVYEPQLTRKASPLSRDDDEEEDTSSLETAESKARKRVSFSSIVVDIPPPSPYTDDDDDSPISPKHTSPRLNAGASSSAHILSRWQQQHQRDRLRNAIRNGAHKKSNNTSAHGESRSGHSGTRGFWESFNKEMIDRSSLGETSLTSPTDHTTTTTTRRIVPEPTRSLDDRFVPSSTYKSPVAPLPSTSESLSSSSSASSSSSSSANNTIRRYNNKTWINALQNSVSSRLSFRANITTQLSSSSSSSSSSSNKPSPPAPWFEKRQGLHTSSSNHHAFDERAATSSPPLNHPTKTRPMKPSSLRKRSNVRPPALARPPAAAQPQWWSRVDHP</sequence>
<feature type="compositionally biased region" description="Polar residues" evidence="1">
    <location>
        <begin position="57"/>
        <end position="66"/>
    </location>
</feature>
<feature type="region of interest" description="Disordered" evidence="1">
    <location>
        <begin position="175"/>
        <end position="343"/>
    </location>
</feature>
<feature type="compositionally biased region" description="Basic and acidic residues" evidence="1">
    <location>
        <begin position="232"/>
        <end position="271"/>
    </location>
</feature>
<dbReference type="GeneID" id="83211853"/>
<feature type="compositionally biased region" description="Basic residues" evidence="1">
    <location>
        <begin position="804"/>
        <end position="819"/>
    </location>
</feature>
<organism evidence="2 3">
    <name type="scientific">Lichtheimia ornata</name>
    <dbReference type="NCBI Taxonomy" id="688661"/>
    <lineage>
        <taxon>Eukaryota</taxon>
        <taxon>Fungi</taxon>
        <taxon>Fungi incertae sedis</taxon>
        <taxon>Mucoromycota</taxon>
        <taxon>Mucoromycotina</taxon>
        <taxon>Mucoromycetes</taxon>
        <taxon>Mucorales</taxon>
        <taxon>Lichtheimiaceae</taxon>
        <taxon>Lichtheimia</taxon>
    </lineage>
</organism>
<protein>
    <submittedName>
        <fullName evidence="2">Uncharacterized protein</fullName>
    </submittedName>
</protein>
<feature type="region of interest" description="Disordered" evidence="1">
    <location>
        <begin position="1"/>
        <end position="24"/>
    </location>
</feature>
<feature type="compositionally biased region" description="Basic and acidic residues" evidence="1">
    <location>
        <begin position="191"/>
        <end position="213"/>
    </location>
</feature>
<dbReference type="AlphaFoldDB" id="A0AAD7V6B3"/>
<comment type="caution">
    <text evidence="2">The sequence shown here is derived from an EMBL/GenBank/DDBJ whole genome shotgun (WGS) entry which is preliminary data.</text>
</comment>
<feature type="region of interest" description="Disordered" evidence="1">
    <location>
        <begin position="361"/>
        <end position="637"/>
    </location>
</feature>
<name>A0AAD7V6B3_9FUNG</name>
<keyword evidence="3" id="KW-1185">Reference proteome</keyword>
<feature type="compositionally biased region" description="Low complexity" evidence="1">
    <location>
        <begin position="699"/>
        <end position="717"/>
    </location>
</feature>
<feature type="compositionally biased region" description="Polar residues" evidence="1">
    <location>
        <begin position="364"/>
        <end position="387"/>
    </location>
</feature>